<comment type="similarity">
    <text evidence="2">Belongs to the nucleoredoxin family.</text>
</comment>
<evidence type="ECO:0000256" key="3">
    <source>
        <dbReference type="ARBA" id="ARBA00026178"/>
    </source>
</evidence>
<dbReference type="GO" id="GO:0004791">
    <property type="term" value="F:thioredoxin-disulfide reductase (NADPH) activity"/>
    <property type="evidence" value="ECO:0007669"/>
    <property type="project" value="InterPro"/>
</dbReference>
<feature type="domain" description="Thioredoxin" evidence="6">
    <location>
        <begin position="204"/>
        <end position="353"/>
    </location>
</feature>
<dbReference type="SUPFAM" id="SSF52833">
    <property type="entry name" value="Thioredoxin-like"/>
    <property type="match status" value="2"/>
</dbReference>
<dbReference type="EMBL" id="JARQWQ010000045">
    <property type="protein sequence ID" value="KAK2558270.1"/>
    <property type="molecule type" value="Genomic_DNA"/>
</dbReference>
<dbReference type="Gene3D" id="3.40.30.10">
    <property type="entry name" value="Glutaredoxin"/>
    <property type="match status" value="3"/>
</dbReference>
<gene>
    <name evidence="7" type="ORF">P5673_019392</name>
</gene>
<dbReference type="CDD" id="cd03009">
    <property type="entry name" value="TryX_like_TryX_NRX"/>
    <property type="match status" value="2"/>
</dbReference>
<feature type="domain" description="Thioredoxin" evidence="6">
    <location>
        <begin position="48"/>
        <end position="196"/>
    </location>
</feature>
<reference evidence="7" key="2">
    <citation type="journal article" date="2023" name="Science">
        <title>Genomic signatures of disease resistance in endangered staghorn corals.</title>
        <authorList>
            <person name="Vollmer S.V."/>
            <person name="Selwyn J.D."/>
            <person name="Despard B.A."/>
            <person name="Roesel C.L."/>
        </authorList>
    </citation>
    <scope>NUCLEOTIDE SEQUENCE</scope>
    <source>
        <strain evidence="7">K2</strain>
    </source>
</reference>
<dbReference type="PANTHER" id="PTHR46472:SF1">
    <property type="entry name" value="NUCLEOREDOXIN"/>
    <property type="match status" value="1"/>
</dbReference>
<dbReference type="InterPro" id="IPR045870">
    <property type="entry name" value="TryX_NRX_thioredoxin_dom"/>
</dbReference>
<comment type="catalytic activity">
    <reaction evidence="5">
        <text>[protein]-dithiol + NADP(+) = [protein]-disulfide + NADPH + H(+)</text>
        <dbReference type="Rhea" id="RHEA:18753"/>
        <dbReference type="Rhea" id="RHEA-COMP:10593"/>
        <dbReference type="Rhea" id="RHEA-COMP:10594"/>
        <dbReference type="ChEBI" id="CHEBI:15378"/>
        <dbReference type="ChEBI" id="CHEBI:29950"/>
        <dbReference type="ChEBI" id="CHEBI:50058"/>
        <dbReference type="ChEBI" id="CHEBI:57783"/>
        <dbReference type="ChEBI" id="CHEBI:58349"/>
        <dbReference type="EC" id="1.8.1.8"/>
    </reaction>
</comment>
<dbReference type="GO" id="GO:0005634">
    <property type="term" value="C:nucleus"/>
    <property type="evidence" value="ECO:0007669"/>
    <property type="project" value="TreeGrafter"/>
</dbReference>
<comment type="caution">
    <text evidence="7">The sequence shown here is derived from an EMBL/GenBank/DDBJ whole genome shotgun (WGS) entry which is preliminary data.</text>
</comment>
<organism evidence="7 8">
    <name type="scientific">Acropora cervicornis</name>
    <name type="common">Staghorn coral</name>
    <dbReference type="NCBI Taxonomy" id="6130"/>
    <lineage>
        <taxon>Eukaryota</taxon>
        <taxon>Metazoa</taxon>
        <taxon>Cnidaria</taxon>
        <taxon>Anthozoa</taxon>
        <taxon>Hexacorallia</taxon>
        <taxon>Scleractinia</taxon>
        <taxon>Astrocoeniina</taxon>
        <taxon>Acroporidae</taxon>
        <taxon>Acropora</taxon>
    </lineage>
</organism>
<reference evidence="7" key="1">
    <citation type="journal article" date="2023" name="G3 (Bethesda)">
        <title>Whole genome assembly and annotation of the endangered Caribbean coral Acropora cervicornis.</title>
        <authorList>
            <person name="Selwyn J.D."/>
            <person name="Vollmer S.V."/>
        </authorList>
    </citation>
    <scope>NUCLEOTIDE SEQUENCE</scope>
    <source>
        <strain evidence="7">K2</strain>
    </source>
</reference>
<evidence type="ECO:0000259" key="6">
    <source>
        <dbReference type="PROSITE" id="PS51352"/>
    </source>
</evidence>
<dbReference type="AlphaFoldDB" id="A0AAD9QBP2"/>
<protein>
    <recommendedName>
        <fullName evidence="3">Nucleoredoxin</fullName>
        <ecNumber evidence="1">1.8.1.8</ecNumber>
    </recommendedName>
</protein>
<name>A0AAD9QBP2_ACRCE</name>
<evidence type="ECO:0000256" key="4">
    <source>
        <dbReference type="ARBA" id="ARBA00047388"/>
    </source>
</evidence>
<accession>A0AAD9QBP2</accession>
<dbReference type="Proteomes" id="UP001249851">
    <property type="component" value="Unassembled WGS sequence"/>
</dbReference>
<evidence type="ECO:0000313" key="7">
    <source>
        <dbReference type="EMBL" id="KAK2558270.1"/>
    </source>
</evidence>
<dbReference type="Pfam" id="PF13905">
    <property type="entry name" value="Thioredoxin_8"/>
    <property type="match status" value="2"/>
</dbReference>
<evidence type="ECO:0000313" key="8">
    <source>
        <dbReference type="Proteomes" id="UP001249851"/>
    </source>
</evidence>
<dbReference type="InterPro" id="IPR036249">
    <property type="entry name" value="Thioredoxin-like_sf"/>
</dbReference>
<dbReference type="InterPro" id="IPR013766">
    <property type="entry name" value="Thioredoxin_domain"/>
</dbReference>
<evidence type="ECO:0000256" key="5">
    <source>
        <dbReference type="ARBA" id="ARBA00047804"/>
    </source>
</evidence>
<dbReference type="PROSITE" id="PS51352">
    <property type="entry name" value="THIOREDOXIN_2"/>
    <property type="match status" value="2"/>
</dbReference>
<dbReference type="GO" id="GO:0030178">
    <property type="term" value="P:negative regulation of Wnt signaling pathway"/>
    <property type="evidence" value="ECO:0007669"/>
    <property type="project" value="TreeGrafter"/>
</dbReference>
<keyword evidence="8" id="KW-1185">Reference proteome</keyword>
<dbReference type="InterPro" id="IPR012336">
    <property type="entry name" value="Thioredoxin-like_fold"/>
</dbReference>
<comment type="catalytic activity">
    <reaction evidence="4">
        <text>[protein]-dithiol + NAD(+) = [protein]-disulfide + NADH + H(+)</text>
        <dbReference type="Rhea" id="RHEA:18749"/>
        <dbReference type="Rhea" id="RHEA-COMP:10593"/>
        <dbReference type="Rhea" id="RHEA-COMP:10594"/>
        <dbReference type="ChEBI" id="CHEBI:15378"/>
        <dbReference type="ChEBI" id="CHEBI:29950"/>
        <dbReference type="ChEBI" id="CHEBI:50058"/>
        <dbReference type="ChEBI" id="CHEBI:57540"/>
        <dbReference type="ChEBI" id="CHEBI:57945"/>
        <dbReference type="EC" id="1.8.1.8"/>
    </reaction>
</comment>
<dbReference type="PANTHER" id="PTHR46472">
    <property type="entry name" value="NUCLEOREDOXIN"/>
    <property type="match status" value="1"/>
</dbReference>
<evidence type="ECO:0000256" key="1">
    <source>
        <dbReference type="ARBA" id="ARBA00012612"/>
    </source>
</evidence>
<proteinExistence type="inferred from homology"/>
<evidence type="ECO:0000256" key="2">
    <source>
        <dbReference type="ARBA" id="ARBA00025782"/>
    </source>
</evidence>
<sequence length="467" mass="53068">MKFIFLCVTSKAKGKKKTVLVPRMPRWCIYWFSCVAKSLLCNCRVLWCKIRSWMMEETFFQRLLGDNLLGKDGVVKTSSVGGEGVTIGLYFSAHWCPPCRGFTPKLAKFYEEYNKKQGDKKFEIVFVSSDKNEGEYNSYYGEMPWLALPFRDRSRKDHLSQKFKVSGIPTLVLLDGKDGKEITKEGRGNILDDPKGNNFPWKPKTVFEVLKDVTLINNQNEKKTIDEVKGKVLGLYFSAHWCPPCRSFTPQLVQAYKTLQESGQAFEIIFLTSDRSEDGFNEYFKEMPWLAVPYGNERVKELSGLFSVQGIPTLILLDEKHEIITLNGRSCVSHDPTGKEFPWKLKPLNYLNEMTVSTVNEEPCLIYFTDGEESTIKGAKEIIGPVAEHMLAKEQSPVTFFYAGLDDTADSLRDFICLPDDDNLLVILDIPSQKVYVADDDVLTREGVEKFVKDFSAGKLVGKSLKG</sequence>
<dbReference type="EC" id="1.8.1.8" evidence="1"/>
<dbReference type="GO" id="GO:0031397">
    <property type="term" value="P:negative regulation of protein ubiquitination"/>
    <property type="evidence" value="ECO:0007669"/>
    <property type="project" value="TreeGrafter"/>
</dbReference>